<gene>
    <name evidence="2" type="ORF">QYE77_01210</name>
</gene>
<evidence type="ECO:0000256" key="1">
    <source>
        <dbReference type="SAM" id="Phobius"/>
    </source>
</evidence>
<dbReference type="EMBL" id="JAUHMF010000001">
    <property type="protein sequence ID" value="MDT8896869.1"/>
    <property type="molecule type" value="Genomic_DNA"/>
</dbReference>
<keyword evidence="1" id="KW-0812">Transmembrane</keyword>
<organism evidence="2 3">
    <name type="scientific">Thermanaerothrix solaris</name>
    <dbReference type="NCBI Taxonomy" id="3058434"/>
    <lineage>
        <taxon>Bacteria</taxon>
        <taxon>Bacillati</taxon>
        <taxon>Chloroflexota</taxon>
        <taxon>Anaerolineae</taxon>
        <taxon>Anaerolineales</taxon>
        <taxon>Anaerolineaceae</taxon>
        <taxon>Thermanaerothrix</taxon>
    </lineage>
</organism>
<dbReference type="RefSeq" id="WP_315623471.1">
    <property type="nucleotide sequence ID" value="NZ_JAUHMF010000001.1"/>
</dbReference>
<feature type="transmembrane region" description="Helical" evidence="1">
    <location>
        <begin position="47"/>
        <end position="69"/>
    </location>
</feature>
<evidence type="ECO:0000313" key="3">
    <source>
        <dbReference type="Proteomes" id="UP001254165"/>
    </source>
</evidence>
<sequence length="70" mass="8474">MFHSFLQRIEIAWWDFFIASLTHITPLQQILRYLYRLWKRYSLDMYLKFLLLAAVGGFLTGMIIAQFTVR</sequence>
<keyword evidence="1" id="KW-1133">Transmembrane helix</keyword>
<accession>A0ABU3NJ34</accession>
<keyword evidence="1" id="KW-0472">Membrane</keyword>
<dbReference type="Proteomes" id="UP001254165">
    <property type="component" value="Unassembled WGS sequence"/>
</dbReference>
<proteinExistence type="predicted"/>
<reference evidence="2 3" key="1">
    <citation type="submission" date="2023-07" db="EMBL/GenBank/DDBJ databases">
        <title>Novel species of Thermanaerothrix with wide hydrolytic capabilities.</title>
        <authorList>
            <person name="Zayulina K.S."/>
            <person name="Podosokorskaya O.A."/>
            <person name="Elcheninov A.G."/>
        </authorList>
    </citation>
    <scope>NUCLEOTIDE SEQUENCE [LARGE SCALE GENOMIC DNA]</scope>
    <source>
        <strain evidence="2 3">4228-RoL</strain>
    </source>
</reference>
<name>A0ABU3NJ34_9CHLR</name>
<protein>
    <submittedName>
        <fullName evidence="2">Uncharacterized protein</fullName>
    </submittedName>
</protein>
<keyword evidence="3" id="KW-1185">Reference proteome</keyword>
<evidence type="ECO:0000313" key="2">
    <source>
        <dbReference type="EMBL" id="MDT8896869.1"/>
    </source>
</evidence>
<feature type="transmembrane region" description="Helical" evidence="1">
    <location>
        <begin position="12"/>
        <end position="35"/>
    </location>
</feature>
<comment type="caution">
    <text evidence="2">The sequence shown here is derived from an EMBL/GenBank/DDBJ whole genome shotgun (WGS) entry which is preliminary data.</text>
</comment>